<protein>
    <submittedName>
        <fullName evidence="8">DNA oxidative demethylase AlkB</fullName>
    </submittedName>
</protein>
<dbReference type="AlphaFoldDB" id="A0A8J4H8N5"/>
<sequence length="220" mass="24203">MRSNPSMLSPDLFDTWPRDIDLGPGVRFLRGFALPHGHALLAALASVALVAPFRHMVIRGGRRMSVAMTNCGALGWVADESGYRYDPTDPRTGNPWPEMPDVFFNVAVRAANAADFNGFAPDVCLINRYEAGARMSLHQDRNERDFGQPIVSVSLGLPAVFLWGGSSRTDRPRRILLEHGDVVVWGGPARKTYHGVQRLSAGDHPLTGGFRYNLTFRMAG</sequence>
<evidence type="ECO:0000256" key="3">
    <source>
        <dbReference type="ARBA" id="ARBA00023002"/>
    </source>
</evidence>
<dbReference type="GO" id="GO:0008198">
    <property type="term" value="F:ferrous iron binding"/>
    <property type="evidence" value="ECO:0007669"/>
    <property type="project" value="TreeGrafter"/>
</dbReference>
<dbReference type="InterPro" id="IPR005123">
    <property type="entry name" value="Oxoglu/Fe-dep_dioxygenase_dom"/>
</dbReference>
<dbReference type="PROSITE" id="PS51471">
    <property type="entry name" value="FE2OG_OXY"/>
    <property type="match status" value="1"/>
</dbReference>
<dbReference type="Gene3D" id="2.60.120.590">
    <property type="entry name" value="Alpha-ketoglutarate-dependent dioxygenase AlkB-like"/>
    <property type="match status" value="1"/>
</dbReference>
<accession>A0A8J4H8N5</accession>
<keyword evidence="1 5" id="KW-0479">Metal-binding</keyword>
<evidence type="ECO:0000256" key="4">
    <source>
        <dbReference type="ARBA" id="ARBA00023004"/>
    </source>
</evidence>
<evidence type="ECO:0000256" key="1">
    <source>
        <dbReference type="ARBA" id="ARBA00022723"/>
    </source>
</evidence>
<evidence type="ECO:0000256" key="6">
    <source>
        <dbReference type="SAM" id="Phobius"/>
    </source>
</evidence>
<feature type="binding site" evidence="5">
    <location>
        <position position="140"/>
    </location>
    <ligand>
        <name>Fe cation</name>
        <dbReference type="ChEBI" id="CHEBI:24875"/>
        <note>catalytic</note>
    </ligand>
</feature>
<dbReference type="InterPro" id="IPR027450">
    <property type="entry name" value="AlkB-like"/>
</dbReference>
<dbReference type="GO" id="GO:0035516">
    <property type="term" value="F:broad specificity oxidative DNA demethylase activity"/>
    <property type="evidence" value="ECO:0007669"/>
    <property type="project" value="TreeGrafter"/>
</dbReference>
<dbReference type="GO" id="GO:0035515">
    <property type="term" value="F:oxidative RNA demethylase activity"/>
    <property type="evidence" value="ECO:0007669"/>
    <property type="project" value="TreeGrafter"/>
</dbReference>
<reference evidence="8" key="1">
    <citation type="journal article" date="2020" name="mSystems">
        <title>Genome- and Community-Level Interaction Insights into Carbon Utilization and Element Cycling Functions of Hydrothermarchaeota in Hydrothermal Sediment.</title>
        <authorList>
            <person name="Zhou Z."/>
            <person name="Liu Y."/>
            <person name="Xu W."/>
            <person name="Pan J."/>
            <person name="Luo Z.H."/>
            <person name="Li M."/>
        </authorList>
    </citation>
    <scope>NUCLEOTIDE SEQUENCE</scope>
    <source>
        <strain evidence="8">SpSt-997</strain>
    </source>
</reference>
<dbReference type="NCBIfam" id="NF011930">
    <property type="entry name" value="PRK15401.1"/>
    <property type="match status" value="1"/>
</dbReference>
<dbReference type="PANTHER" id="PTHR16557">
    <property type="entry name" value="ALKYLATED DNA REPAIR PROTEIN ALKB-RELATED"/>
    <property type="match status" value="1"/>
</dbReference>
<feature type="binding site" evidence="5">
    <location>
        <position position="194"/>
    </location>
    <ligand>
        <name>Fe cation</name>
        <dbReference type="ChEBI" id="CHEBI:24875"/>
        <note>catalytic</note>
    </ligand>
</feature>
<evidence type="ECO:0000256" key="2">
    <source>
        <dbReference type="ARBA" id="ARBA00022964"/>
    </source>
</evidence>
<keyword evidence="6" id="KW-0472">Membrane</keyword>
<gene>
    <name evidence="8" type="primary">alkB</name>
    <name evidence="8" type="ORF">ENY07_04195</name>
</gene>
<comment type="caution">
    <text evidence="8">The sequence shown here is derived from an EMBL/GenBank/DDBJ whole genome shotgun (WGS) entry which is preliminary data.</text>
</comment>
<organism evidence="8">
    <name type="scientific">Acidicaldus sp</name>
    <dbReference type="NCBI Taxonomy" id="1872105"/>
    <lineage>
        <taxon>Bacteria</taxon>
        <taxon>Pseudomonadati</taxon>
        <taxon>Pseudomonadota</taxon>
        <taxon>Alphaproteobacteria</taxon>
        <taxon>Acetobacterales</taxon>
        <taxon>Acetobacteraceae</taxon>
        <taxon>Acidicaldus</taxon>
    </lineage>
</organism>
<evidence type="ECO:0000313" key="8">
    <source>
        <dbReference type="EMBL" id="HGC42414.1"/>
    </source>
</evidence>
<keyword evidence="6" id="KW-1133">Transmembrane helix</keyword>
<dbReference type="SUPFAM" id="SSF51197">
    <property type="entry name" value="Clavaminate synthase-like"/>
    <property type="match status" value="1"/>
</dbReference>
<dbReference type="GO" id="GO:0035513">
    <property type="term" value="P:oxidative RNA demethylation"/>
    <property type="evidence" value="ECO:0007669"/>
    <property type="project" value="TreeGrafter"/>
</dbReference>
<name>A0A8J4H8N5_9PROT</name>
<feature type="domain" description="Fe2OG dioxygenase" evidence="7">
    <location>
        <begin position="120"/>
        <end position="220"/>
    </location>
</feature>
<dbReference type="GO" id="GO:0005737">
    <property type="term" value="C:cytoplasm"/>
    <property type="evidence" value="ECO:0007669"/>
    <property type="project" value="TreeGrafter"/>
</dbReference>
<keyword evidence="4 5" id="KW-0408">Iron</keyword>
<evidence type="ECO:0000256" key="5">
    <source>
        <dbReference type="PIRSR" id="PIRSR604574-2"/>
    </source>
</evidence>
<keyword evidence="2" id="KW-0223">Dioxygenase</keyword>
<dbReference type="InterPro" id="IPR037151">
    <property type="entry name" value="AlkB-like_sf"/>
</dbReference>
<dbReference type="EMBL" id="DTQM01000081">
    <property type="protein sequence ID" value="HGC42414.1"/>
    <property type="molecule type" value="Genomic_DNA"/>
</dbReference>
<comment type="cofactor">
    <cofactor evidence="5">
        <name>Fe(2+)</name>
        <dbReference type="ChEBI" id="CHEBI:29033"/>
    </cofactor>
    <text evidence="5">Binds 1 Fe(2+) ion per subunit.</text>
</comment>
<dbReference type="Pfam" id="PF13532">
    <property type="entry name" value="2OG-FeII_Oxy_2"/>
    <property type="match status" value="1"/>
</dbReference>
<keyword evidence="6" id="KW-0812">Transmembrane</keyword>
<dbReference type="InterPro" id="IPR004574">
    <property type="entry name" value="Alkb"/>
</dbReference>
<feature type="transmembrane region" description="Helical" evidence="6">
    <location>
        <begin position="32"/>
        <end position="53"/>
    </location>
</feature>
<dbReference type="PANTHER" id="PTHR16557:SF2">
    <property type="entry name" value="NUCLEIC ACID DIOXYGENASE ALKBH1"/>
    <property type="match status" value="1"/>
</dbReference>
<evidence type="ECO:0000259" key="7">
    <source>
        <dbReference type="PROSITE" id="PS51471"/>
    </source>
</evidence>
<feature type="binding site" evidence="5">
    <location>
        <position position="138"/>
    </location>
    <ligand>
        <name>Fe cation</name>
        <dbReference type="ChEBI" id="CHEBI:24875"/>
        <note>catalytic</note>
    </ligand>
</feature>
<keyword evidence="3" id="KW-0560">Oxidoreductase</keyword>
<proteinExistence type="predicted"/>